<dbReference type="VEuPathDB" id="CryptoDB:Cvel_8921"/>
<accession>A0A0G4HVU5</accession>
<organism evidence="2">
    <name type="scientific">Chromera velia CCMP2878</name>
    <dbReference type="NCBI Taxonomy" id="1169474"/>
    <lineage>
        <taxon>Eukaryota</taxon>
        <taxon>Sar</taxon>
        <taxon>Alveolata</taxon>
        <taxon>Colpodellida</taxon>
        <taxon>Chromeraceae</taxon>
        <taxon>Chromera</taxon>
    </lineage>
</organism>
<dbReference type="PhylomeDB" id="A0A0G4HVU5"/>
<dbReference type="PANTHER" id="PTHR43157">
    <property type="entry name" value="PHOSPHATIDYLINOSITOL-GLYCAN BIOSYNTHESIS CLASS F PROTEIN-RELATED"/>
    <property type="match status" value="1"/>
</dbReference>
<dbReference type="Pfam" id="PF00106">
    <property type="entry name" value="adh_short"/>
    <property type="match status" value="1"/>
</dbReference>
<evidence type="ECO:0000256" key="1">
    <source>
        <dbReference type="ARBA" id="ARBA00023002"/>
    </source>
</evidence>
<dbReference type="GO" id="GO:0016491">
    <property type="term" value="F:oxidoreductase activity"/>
    <property type="evidence" value="ECO:0007669"/>
    <property type="project" value="UniProtKB-KW"/>
</dbReference>
<evidence type="ECO:0000313" key="2">
    <source>
        <dbReference type="EMBL" id="CEM48592.1"/>
    </source>
</evidence>
<dbReference type="Gene3D" id="3.40.50.720">
    <property type="entry name" value="NAD(P)-binding Rossmann-like Domain"/>
    <property type="match status" value="1"/>
</dbReference>
<dbReference type="EMBL" id="CDMZ01004085">
    <property type="protein sequence ID" value="CEM48592.1"/>
    <property type="molecule type" value="Genomic_DNA"/>
</dbReference>
<gene>
    <name evidence="2" type="ORF">Cvel_8921</name>
</gene>
<dbReference type="PRINTS" id="PR00081">
    <property type="entry name" value="GDHRDH"/>
</dbReference>
<sequence length="328" mass="35213">MPDPKSCWFENFKKELPRVDGKVFAITGTTSGTGFVAARTVAEQGGTVLLLNRPSERAEKSLASLKEAVPSGTFEAVDCDLQDFASVRKAGETVKAQYPHLYCLANNAGVMGNEDIATKDGYDVQMQTNHLSHFLLTSLLLPCLEKGAEVHGEARVVNHSSGARKWTKKLEARFLEKRGGDLGGNGKGLGSPNFVRYQQTKLANAVFTQALHKKLAEKNSKVKALTCHPGASSTNLADDLIAKGSLGGGLFLTLMGYVIQSAEDGTMGLLKTMMGDGVKSGELWGPNGWFHSMSGPAVSVPARPSETDCEALEMLWEKSEEACGKFQV</sequence>
<dbReference type="InterPro" id="IPR002347">
    <property type="entry name" value="SDR_fam"/>
</dbReference>
<name>A0A0G4HVU5_9ALVE</name>
<proteinExistence type="predicted"/>
<dbReference type="AlphaFoldDB" id="A0A0G4HVU5"/>
<reference evidence="2" key="1">
    <citation type="submission" date="2014-11" db="EMBL/GenBank/DDBJ databases">
        <authorList>
            <person name="Otto D Thomas"/>
            <person name="Naeem Raeece"/>
        </authorList>
    </citation>
    <scope>NUCLEOTIDE SEQUENCE</scope>
</reference>
<protein>
    <submittedName>
        <fullName evidence="2">Uncharacterized protein</fullName>
    </submittedName>
</protein>
<dbReference type="InterPro" id="IPR036291">
    <property type="entry name" value="NAD(P)-bd_dom_sf"/>
</dbReference>
<dbReference type="PANTHER" id="PTHR43157:SF31">
    <property type="entry name" value="PHOSPHATIDYLINOSITOL-GLYCAN BIOSYNTHESIS CLASS F PROTEIN"/>
    <property type="match status" value="1"/>
</dbReference>
<keyword evidence="1" id="KW-0560">Oxidoreductase</keyword>
<dbReference type="SUPFAM" id="SSF51735">
    <property type="entry name" value="NAD(P)-binding Rossmann-fold domains"/>
    <property type="match status" value="1"/>
</dbReference>